<proteinExistence type="predicted"/>
<dbReference type="Gene3D" id="2.30.30.240">
    <property type="entry name" value="PRC-barrel domain"/>
    <property type="match status" value="1"/>
</dbReference>
<keyword evidence="4" id="KW-1185">Reference proteome</keyword>
<feature type="signal peptide" evidence="1">
    <location>
        <begin position="1"/>
        <end position="35"/>
    </location>
</feature>
<dbReference type="Proteomes" id="UP000185678">
    <property type="component" value="Unassembled WGS sequence"/>
</dbReference>
<protein>
    <submittedName>
        <fullName evidence="3">Sporulation protein YlmC, PRC-barrel domain family</fullName>
    </submittedName>
</protein>
<organism evidence="3 4">
    <name type="scientific">Insolitispirillum peregrinum</name>
    <dbReference type="NCBI Taxonomy" id="80876"/>
    <lineage>
        <taxon>Bacteria</taxon>
        <taxon>Pseudomonadati</taxon>
        <taxon>Pseudomonadota</taxon>
        <taxon>Alphaproteobacteria</taxon>
        <taxon>Rhodospirillales</taxon>
        <taxon>Novispirillaceae</taxon>
        <taxon>Insolitispirillum</taxon>
    </lineage>
</organism>
<evidence type="ECO:0000256" key="1">
    <source>
        <dbReference type="SAM" id="SignalP"/>
    </source>
</evidence>
<accession>A0A1N7Q9W4</accession>
<dbReference type="RefSeq" id="WP_076402120.1">
    <property type="nucleotide sequence ID" value="NZ_FTOA01000013.1"/>
</dbReference>
<evidence type="ECO:0000259" key="2">
    <source>
        <dbReference type="Pfam" id="PF05239"/>
    </source>
</evidence>
<dbReference type="AlphaFoldDB" id="A0A1N7Q9W4"/>
<keyword evidence="1" id="KW-0732">Signal</keyword>
<feature type="chain" id="PRO_5012456067" evidence="1">
    <location>
        <begin position="36"/>
        <end position="141"/>
    </location>
</feature>
<dbReference type="EMBL" id="FTOA01000013">
    <property type="protein sequence ID" value="SIT19652.1"/>
    <property type="molecule type" value="Genomic_DNA"/>
</dbReference>
<dbReference type="OrthoDB" id="8021018at2"/>
<evidence type="ECO:0000313" key="3">
    <source>
        <dbReference type="EMBL" id="SIT19652.1"/>
    </source>
</evidence>
<dbReference type="Pfam" id="PF05239">
    <property type="entry name" value="PRC"/>
    <property type="match status" value="1"/>
</dbReference>
<dbReference type="STRING" id="80876.SAMN05421779_1137"/>
<dbReference type="InterPro" id="IPR027275">
    <property type="entry name" value="PRC-brl_dom"/>
</dbReference>
<dbReference type="SUPFAM" id="SSF50346">
    <property type="entry name" value="PRC-barrel domain"/>
    <property type="match status" value="1"/>
</dbReference>
<name>A0A1N7Q9W4_9PROT</name>
<dbReference type="InterPro" id="IPR011033">
    <property type="entry name" value="PRC_barrel-like_sf"/>
</dbReference>
<reference evidence="3 4" key="1">
    <citation type="submission" date="2017-01" db="EMBL/GenBank/DDBJ databases">
        <authorList>
            <person name="Mah S.A."/>
            <person name="Swanson W.J."/>
            <person name="Moy G.W."/>
            <person name="Vacquier V.D."/>
        </authorList>
    </citation>
    <scope>NUCLEOTIDE SEQUENCE [LARGE SCALE GENOMIC DNA]</scope>
    <source>
        <strain evidence="3 4">DSM 11589</strain>
    </source>
</reference>
<evidence type="ECO:0000313" key="4">
    <source>
        <dbReference type="Proteomes" id="UP000185678"/>
    </source>
</evidence>
<sequence>MVFHRSPRRTILPFAPRTVALACVIGLGSLSPAFAQGMNDDDAPEISLQAPPPAPSLDGSVIGKPVFSQDGQEVGTVRDVVMVDGRARVLNIGHGGFYGFGEKNAEIDVSRVSAGSDAIVVQMNADQVASLPDVGEPVAAE</sequence>
<feature type="domain" description="PRC-barrel" evidence="2">
    <location>
        <begin position="60"/>
        <end position="126"/>
    </location>
</feature>
<gene>
    <name evidence="3" type="ORF">SAMN05421779_1137</name>
</gene>